<proteinExistence type="predicted"/>
<dbReference type="InterPro" id="IPR052509">
    <property type="entry name" value="Metal_resp_DNA-bind_regulator"/>
</dbReference>
<dbReference type="AlphaFoldDB" id="A0AAU2A7G4"/>
<dbReference type="EMBL" id="CP108222">
    <property type="protein sequence ID" value="WTT19516.1"/>
    <property type="molecule type" value="Genomic_DNA"/>
</dbReference>
<accession>A0AAU2A7G4</accession>
<feature type="domain" description="Transcription regulator PadR N-terminal" evidence="1">
    <location>
        <begin position="36"/>
        <end position="84"/>
    </location>
</feature>
<evidence type="ECO:0000313" key="2">
    <source>
        <dbReference type="EMBL" id="WTT19516.1"/>
    </source>
</evidence>
<dbReference type="Pfam" id="PF03551">
    <property type="entry name" value="PadR"/>
    <property type="match status" value="1"/>
</dbReference>
<gene>
    <name evidence="2" type="ORF">OHA22_30310</name>
</gene>
<dbReference type="PANTHER" id="PTHR33169:SF14">
    <property type="entry name" value="TRANSCRIPTIONAL REGULATOR RV3488"/>
    <property type="match status" value="1"/>
</dbReference>
<dbReference type="PANTHER" id="PTHR33169">
    <property type="entry name" value="PADR-FAMILY TRANSCRIPTIONAL REGULATOR"/>
    <property type="match status" value="1"/>
</dbReference>
<name>A0AAU2A7G4_9ACTN</name>
<reference evidence="2" key="1">
    <citation type="submission" date="2022-10" db="EMBL/GenBank/DDBJ databases">
        <title>The complete genomes of actinobacterial strains from the NBC collection.</title>
        <authorList>
            <person name="Joergensen T.S."/>
            <person name="Alvarez Arevalo M."/>
            <person name="Sterndorff E.B."/>
            <person name="Faurdal D."/>
            <person name="Vuksanovic O."/>
            <person name="Mourched A.-S."/>
            <person name="Charusanti P."/>
            <person name="Shaw S."/>
            <person name="Blin K."/>
            <person name="Weber T."/>
        </authorList>
    </citation>
    <scope>NUCLEOTIDE SEQUENCE</scope>
    <source>
        <strain evidence="2">NBC_00093</strain>
    </source>
</reference>
<evidence type="ECO:0000259" key="1">
    <source>
        <dbReference type="Pfam" id="PF03551"/>
    </source>
</evidence>
<dbReference type="Gene3D" id="1.10.10.10">
    <property type="entry name" value="Winged helix-like DNA-binding domain superfamily/Winged helix DNA-binding domain"/>
    <property type="match status" value="1"/>
</dbReference>
<dbReference type="InterPro" id="IPR036390">
    <property type="entry name" value="WH_DNA-bd_sf"/>
</dbReference>
<dbReference type="SUPFAM" id="SSF46785">
    <property type="entry name" value="Winged helix' DNA-binding domain"/>
    <property type="match status" value="1"/>
</dbReference>
<dbReference type="InterPro" id="IPR036388">
    <property type="entry name" value="WH-like_DNA-bd_sf"/>
</dbReference>
<organism evidence="2">
    <name type="scientific">Streptomyces sp. NBC_00093</name>
    <dbReference type="NCBI Taxonomy" id="2975649"/>
    <lineage>
        <taxon>Bacteria</taxon>
        <taxon>Bacillati</taxon>
        <taxon>Actinomycetota</taxon>
        <taxon>Actinomycetes</taxon>
        <taxon>Kitasatosporales</taxon>
        <taxon>Streptomycetaceae</taxon>
        <taxon>Streptomyces</taxon>
    </lineage>
</organism>
<dbReference type="InterPro" id="IPR005149">
    <property type="entry name" value="Tscrpt_reg_PadR_N"/>
</dbReference>
<sequence>MPTFRLTKPTIAVLEVLLAAADDTPAWGLSVCRNADLGPGTVYPILDRLLERGWVTSYDETEPHPGRPPRRYYELTGTGRSQAQAVLDARRVRHTALGFGWSGGTA</sequence>
<protein>
    <submittedName>
        <fullName evidence="2">PadR family transcriptional regulator</fullName>
    </submittedName>
</protein>